<protein>
    <recommendedName>
        <fullName evidence="2">Bacteriophage Mx8 p63 C-terminal domain-containing protein</fullName>
    </recommendedName>
</protein>
<accession>A0ABQ4USU4</accession>
<dbReference type="RefSeq" id="WP_238307797.1">
    <property type="nucleotide sequence ID" value="NZ_BPRE01000003.1"/>
</dbReference>
<reference evidence="3" key="2">
    <citation type="submission" date="2021-08" db="EMBL/GenBank/DDBJ databases">
        <authorList>
            <person name="Tani A."/>
            <person name="Ola A."/>
            <person name="Ogura Y."/>
            <person name="Katsura K."/>
            <person name="Hayashi T."/>
        </authorList>
    </citation>
    <scope>NUCLEOTIDE SEQUENCE</scope>
    <source>
        <strain evidence="3">DSM 14458</strain>
    </source>
</reference>
<reference evidence="3" key="1">
    <citation type="journal article" date="2021" name="Front. Microbiol.">
        <title>Comprehensive Comparative Genomics and Phenotyping of Methylobacterium Species.</title>
        <authorList>
            <person name="Alessa O."/>
            <person name="Ogura Y."/>
            <person name="Fujitani Y."/>
            <person name="Takami H."/>
            <person name="Hayashi T."/>
            <person name="Sahin N."/>
            <person name="Tani A."/>
        </authorList>
    </citation>
    <scope>NUCLEOTIDE SEQUENCE</scope>
    <source>
        <strain evidence="3">DSM 14458</strain>
    </source>
</reference>
<evidence type="ECO:0000256" key="1">
    <source>
        <dbReference type="SAM" id="MobiDB-lite"/>
    </source>
</evidence>
<organism evidence="3 4">
    <name type="scientific">Methylorubrum suomiense</name>
    <dbReference type="NCBI Taxonomy" id="144191"/>
    <lineage>
        <taxon>Bacteria</taxon>
        <taxon>Pseudomonadati</taxon>
        <taxon>Pseudomonadota</taxon>
        <taxon>Alphaproteobacteria</taxon>
        <taxon>Hyphomicrobiales</taxon>
        <taxon>Methylobacteriaceae</taxon>
        <taxon>Methylorubrum</taxon>
    </lineage>
</organism>
<comment type="caution">
    <text evidence="3">The sequence shown here is derived from an EMBL/GenBank/DDBJ whole genome shotgun (WGS) entry which is preliminary data.</text>
</comment>
<feature type="domain" description="Bacteriophage Mx8 p63 C-terminal" evidence="2">
    <location>
        <begin position="215"/>
        <end position="305"/>
    </location>
</feature>
<dbReference type="EMBL" id="BPRE01000003">
    <property type="protein sequence ID" value="GJE74864.1"/>
    <property type="molecule type" value="Genomic_DNA"/>
</dbReference>
<dbReference type="InterPro" id="IPR018874">
    <property type="entry name" value="Phage_Mx8_p63_C"/>
</dbReference>
<proteinExistence type="predicted"/>
<evidence type="ECO:0000259" key="2">
    <source>
        <dbReference type="Pfam" id="PF10546"/>
    </source>
</evidence>
<evidence type="ECO:0000313" key="3">
    <source>
        <dbReference type="EMBL" id="GJE74864.1"/>
    </source>
</evidence>
<name>A0ABQ4USU4_9HYPH</name>
<dbReference type="Pfam" id="PF10546">
    <property type="entry name" value="P63C"/>
    <property type="match status" value="1"/>
</dbReference>
<gene>
    <name evidence="3" type="ORF">BGCPKDLD_1437</name>
</gene>
<evidence type="ECO:0000313" key="4">
    <source>
        <dbReference type="Proteomes" id="UP001055093"/>
    </source>
</evidence>
<dbReference type="Proteomes" id="UP001055093">
    <property type="component" value="Unassembled WGS sequence"/>
</dbReference>
<keyword evidence="4" id="KW-1185">Reference proteome</keyword>
<feature type="region of interest" description="Disordered" evidence="1">
    <location>
        <begin position="1"/>
        <end position="48"/>
    </location>
</feature>
<sequence length="349" mass="39016">MSDSPQRKGGRARAQNLTPEQRSDIARKGALAKHQNRADPPGSPDAGAIPWAVAEGELKIGGSTIACAVLDNGKRVLSQQGMLLALGRARTAKGGEGASVDEGPAFLRAQNLKEFISKDLELSTKAIMYKPELGGYTPHKGWLAIAYGHDAETFPEILNVFVSAKRADKLHYSQRHIAEMAERLLDALPKVAMVALVDEATGYQALRAHNELQTILSAYILPEHRPWTQKVPVEFTKEIYRVYGWNYTPDNRGPRYASKLIRNLLYKPLPAPVLPELDRVNPPNEKWQRKRRHHQHLTPETGLEHFKGQLSGVMALLRATPSNNKEFFWKLYNRSYGGQQNLDLGDDDF</sequence>